<evidence type="ECO:0000256" key="3">
    <source>
        <dbReference type="ARBA" id="ARBA00009381"/>
    </source>
</evidence>
<dbReference type="InterPro" id="IPR051792">
    <property type="entry name" value="GGT_bact"/>
</dbReference>
<comment type="catalytic activity">
    <reaction evidence="2 9">
        <text>glutathione + H2O = L-cysteinylglycine + L-glutamate</text>
        <dbReference type="Rhea" id="RHEA:28807"/>
        <dbReference type="ChEBI" id="CHEBI:15377"/>
        <dbReference type="ChEBI" id="CHEBI:29985"/>
        <dbReference type="ChEBI" id="CHEBI:57925"/>
        <dbReference type="ChEBI" id="CHEBI:61694"/>
        <dbReference type="EC" id="3.4.19.13"/>
    </reaction>
</comment>
<comment type="pathway">
    <text evidence="9">Sulfur metabolism; glutathione metabolism.</text>
</comment>
<comment type="caution">
    <text evidence="10">The sequence shown here is derived from an EMBL/GenBank/DDBJ whole genome shotgun (WGS) entry which is preliminary data.</text>
</comment>
<dbReference type="SUPFAM" id="SSF56235">
    <property type="entry name" value="N-terminal nucleophile aminohydrolases (Ntn hydrolases)"/>
    <property type="match status" value="1"/>
</dbReference>
<comment type="catalytic activity">
    <reaction evidence="1 9">
        <text>an S-substituted glutathione + H2O = an S-substituted L-cysteinylglycine + L-glutamate</text>
        <dbReference type="Rhea" id="RHEA:59468"/>
        <dbReference type="ChEBI" id="CHEBI:15377"/>
        <dbReference type="ChEBI" id="CHEBI:29985"/>
        <dbReference type="ChEBI" id="CHEBI:90779"/>
        <dbReference type="ChEBI" id="CHEBI:143103"/>
        <dbReference type="EC" id="3.4.19.13"/>
    </reaction>
</comment>
<evidence type="ECO:0000256" key="4">
    <source>
        <dbReference type="ARBA" id="ARBA00022679"/>
    </source>
</evidence>
<keyword evidence="7 9" id="KW-0012">Acyltransferase</keyword>
<dbReference type="EC" id="2.3.2.2" evidence="9"/>
<comment type="similarity">
    <text evidence="3 9">Belongs to the gamma-glutamyltransferase family.</text>
</comment>
<comment type="catalytic activity">
    <reaction evidence="8 9">
        <text>an N-terminal (5-L-glutamyl)-[peptide] + an alpha-amino acid = 5-L-glutamyl amino acid + an N-terminal L-alpha-aminoacyl-[peptide]</text>
        <dbReference type="Rhea" id="RHEA:23904"/>
        <dbReference type="Rhea" id="RHEA-COMP:9780"/>
        <dbReference type="Rhea" id="RHEA-COMP:9795"/>
        <dbReference type="ChEBI" id="CHEBI:77644"/>
        <dbReference type="ChEBI" id="CHEBI:78597"/>
        <dbReference type="ChEBI" id="CHEBI:78599"/>
        <dbReference type="ChEBI" id="CHEBI:78608"/>
        <dbReference type="EC" id="2.3.2.2"/>
    </reaction>
</comment>
<dbReference type="InterPro" id="IPR000101">
    <property type="entry name" value="GGT_peptidase"/>
</dbReference>
<reference evidence="10 11" key="1">
    <citation type="submission" date="2023-09" db="EMBL/GenBank/DDBJ databases">
        <authorList>
            <person name="Rey-Velasco X."/>
        </authorList>
    </citation>
    <scope>NUCLEOTIDE SEQUENCE [LARGE SCALE GENOMIC DNA]</scope>
    <source>
        <strain evidence="10 11">F388</strain>
    </source>
</reference>
<dbReference type="PANTHER" id="PTHR43199:SF1">
    <property type="entry name" value="GLUTATHIONE HYDROLASE PROENZYME"/>
    <property type="match status" value="1"/>
</dbReference>
<evidence type="ECO:0000256" key="9">
    <source>
        <dbReference type="RuleBase" id="RU368036"/>
    </source>
</evidence>
<keyword evidence="5 9" id="KW-0378">Hydrolase</keyword>
<dbReference type="Gene3D" id="1.10.246.130">
    <property type="match status" value="1"/>
</dbReference>
<protein>
    <recommendedName>
        <fullName evidence="9">Glutathione hydrolase proenzyme</fullName>
        <ecNumber evidence="9">2.3.2.2</ecNumber>
        <ecNumber evidence="9">3.4.19.13</ecNumber>
    </recommendedName>
    <component>
        <recommendedName>
            <fullName evidence="9">Glutathione hydrolase large chain</fullName>
        </recommendedName>
    </component>
    <component>
        <recommendedName>
            <fullName evidence="9">Glutathione hydrolase small chain</fullName>
        </recommendedName>
    </component>
</protein>
<name>A0ABU3ADN4_9FLAO</name>
<dbReference type="EC" id="3.4.19.13" evidence="9"/>
<evidence type="ECO:0000256" key="8">
    <source>
        <dbReference type="ARBA" id="ARBA00047417"/>
    </source>
</evidence>
<proteinExistence type="inferred from homology"/>
<evidence type="ECO:0000256" key="1">
    <source>
        <dbReference type="ARBA" id="ARBA00001049"/>
    </source>
</evidence>
<evidence type="ECO:0000313" key="10">
    <source>
        <dbReference type="EMBL" id="MDT0607622.1"/>
    </source>
</evidence>
<evidence type="ECO:0000256" key="6">
    <source>
        <dbReference type="ARBA" id="ARBA00023145"/>
    </source>
</evidence>
<keyword evidence="6 9" id="KW-0865">Zymogen</keyword>
<dbReference type="InterPro" id="IPR043138">
    <property type="entry name" value="GGT_lsub"/>
</dbReference>
<dbReference type="RefSeq" id="WP_311351518.1">
    <property type="nucleotide sequence ID" value="NZ_JAVRHR010000002.1"/>
</dbReference>
<dbReference type="PRINTS" id="PR01210">
    <property type="entry name" value="GGTRANSPTASE"/>
</dbReference>
<organism evidence="10 11">
    <name type="scientific">Croceitalea rosinachiae</name>
    <dbReference type="NCBI Taxonomy" id="3075596"/>
    <lineage>
        <taxon>Bacteria</taxon>
        <taxon>Pseudomonadati</taxon>
        <taxon>Bacteroidota</taxon>
        <taxon>Flavobacteriia</taxon>
        <taxon>Flavobacteriales</taxon>
        <taxon>Flavobacteriaceae</taxon>
        <taxon>Croceitalea</taxon>
    </lineage>
</organism>
<dbReference type="NCBIfam" id="TIGR00066">
    <property type="entry name" value="g_glut_trans"/>
    <property type="match status" value="1"/>
</dbReference>
<keyword evidence="9" id="KW-0317">Glutathione biosynthesis</keyword>
<keyword evidence="11" id="KW-1185">Reference proteome</keyword>
<dbReference type="PANTHER" id="PTHR43199">
    <property type="entry name" value="GLUTATHIONE HYDROLASE"/>
    <property type="match status" value="1"/>
</dbReference>
<dbReference type="GO" id="GO:0103068">
    <property type="term" value="F:leukotriene C4 gamma-glutamyl transferase activity"/>
    <property type="evidence" value="ECO:0007669"/>
    <property type="project" value="UniProtKB-EC"/>
</dbReference>
<accession>A0ABU3ADN4</accession>
<evidence type="ECO:0000256" key="5">
    <source>
        <dbReference type="ARBA" id="ARBA00022801"/>
    </source>
</evidence>
<evidence type="ECO:0000313" key="11">
    <source>
        <dbReference type="Proteomes" id="UP001255246"/>
    </source>
</evidence>
<dbReference type="Gene3D" id="3.60.20.40">
    <property type="match status" value="1"/>
</dbReference>
<keyword evidence="4 9" id="KW-0808">Transferase</keyword>
<dbReference type="Proteomes" id="UP001255246">
    <property type="component" value="Unassembled WGS sequence"/>
</dbReference>
<sequence length="579" mass="62774">MQLTKKLCTLLFFILLCNCRTNQTDKNNKLAEVQIPRTENEGVVGANGMVVTAHPIATKVGLAVLKNGGNAFDAAIAVKYALSVVLPKAGNLGGGGYMVYRTAEGKKGALDFRETAPAAASRNMFIDPQTDSVMNQKALLGHLAACTPGTVDGMDQIHKKFGSVDFKELIQPAIDLAESGVAISDYDAWYFNRSQPQLKKVNDSTMLFLKEWKEGDSLVQKDLAKTLTAIRDNGRDGFYKGEVADLIIKEMKSGGGIITQEDLDSYTSVWRDAIEVDYRDEYKIISMPPSSSGGLILAQLFKGSNAYNLKEMGHNTAESIHVMTELQRRAYADRAEHMGDLAFYDVPMDMLLDSAYIANRNATIDLAKATPSEEIKAGKVDKIESLETTHFSIADKDGNAVSITVTLVGYFGCKVMVDGAGFFLNNEMNNFSIKPGFPNIFGLVGGEANAIAPNKRMLSSMSPTIVEKNGALFMVVGTPGGSTIININYQNILNVIDHGMTMQEAVDAKKLHSQWLPDRIIAEEGSIDSLVAGKLRALGHQILVREQLGRTEAILVRKDGSFEGAADNTRTGDAVAAGY</sequence>
<comment type="PTM">
    <text evidence="9">Cleaved by autocatalysis into a large and a small subunit.</text>
</comment>
<comment type="subunit">
    <text evidence="9">This enzyme consists of two polypeptide chains, which are synthesized in precursor form from a single polypeptide.</text>
</comment>
<dbReference type="EMBL" id="JAVRHR010000002">
    <property type="protein sequence ID" value="MDT0607622.1"/>
    <property type="molecule type" value="Genomic_DNA"/>
</dbReference>
<dbReference type="Pfam" id="PF01019">
    <property type="entry name" value="G_glu_transpept"/>
    <property type="match status" value="1"/>
</dbReference>
<gene>
    <name evidence="10" type="primary">ggt</name>
    <name evidence="10" type="ORF">RM706_11295</name>
</gene>
<dbReference type="InterPro" id="IPR043137">
    <property type="entry name" value="GGT_ssub_C"/>
</dbReference>
<dbReference type="InterPro" id="IPR029055">
    <property type="entry name" value="Ntn_hydrolases_N"/>
</dbReference>
<evidence type="ECO:0000256" key="2">
    <source>
        <dbReference type="ARBA" id="ARBA00001089"/>
    </source>
</evidence>
<evidence type="ECO:0000256" key="7">
    <source>
        <dbReference type="ARBA" id="ARBA00023315"/>
    </source>
</evidence>